<dbReference type="GO" id="GO:0022857">
    <property type="term" value="F:transmembrane transporter activity"/>
    <property type="evidence" value="ECO:0007669"/>
    <property type="project" value="TreeGrafter"/>
</dbReference>
<feature type="domain" description="MacB-like periplasmic core" evidence="9">
    <location>
        <begin position="2"/>
        <end position="118"/>
    </location>
</feature>
<feature type="transmembrane region" description="Helical" evidence="7">
    <location>
        <begin position="242"/>
        <end position="262"/>
    </location>
</feature>
<dbReference type="PANTHER" id="PTHR30572">
    <property type="entry name" value="MEMBRANE COMPONENT OF TRANSPORTER-RELATED"/>
    <property type="match status" value="1"/>
</dbReference>
<evidence type="ECO:0000259" key="9">
    <source>
        <dbReference type="Pfam" id="PF12704"/>
    </source>
</evidence>
<comment type="similarity">
    <text evidence="6">Belongs to the ABC-4 integral membrane protein family.</text>
</comment>
<evidence type="ECO:0000256" key="3">
    <source>
        <dbReference type="ARBA" id="ARBA00022692"/>
    </source>
</evidence>
<dbReference type="RefSeq" id="WP_338323445.1">
    <property type="nucleotide sequence ID" value="NZ_RDSM01000002.1"/>
</dbReference>
<evidence type="ECO:0000313" key="10">
    <source>
        <dbReference type="EMBL" id="RXH56592.1"/>
    </source>
</evidence>
<dbReference type="GO" id="GO:0005524">
    <property type="term" value="F:ATP binding"/>
    <property type="evidence" value="ECO:0007669"/>
    <property type="project" value="UniProtKB-KW"/>
</dbReference>
<dbReference type="Proteomes" id="UP000289437">
    <property type="component" value="Unassembled WGS sequence"/>
</dbReference>
<reference evidence="10 11" key="1">
    <citation type="submission" date="2018-11" db="EMBL/GenBank/DDBJ databases">
        <authorList>
            <person name="Mardanov A.V."/>
            <person name="Ravin N.V."/>
            <person name="Dedysh S.N."/>
        </authorList>
    </citation>
    <scope>NUCLEOTIDE SEQUENCE [LARGE SCALE GENOMIC DNA]</scope>
    <source>
        <strain evidence="10 11">AF10</strain>
    </source>
</reference>
<dbReference type="InterPro" id="IPR050250">
    <property type="entry name" value="Macrolide_Exporter_MacB"/>
</dbReference>
<keyword evidence="10" id="KW-0067">ATP-binding</keyword>
<reference evidence="11" key="2">
    <citation type="submission" date="2019-02" db="EMBL/GenBank/DDBJ databases">
        <title>Granulicella sibirica sp. nov., a psychrotolerant acidobacterium isolated from an organic soil layer in forested tundra, West Siberia.</title>
        <authorList>
            <person name="Oshkin I.Y."/>
            <person name="Kulichevskaya I.S."/>
            <person name="Rijpstra W.I.C."/>
            <person name="Sinninghe Damste J.S."/>
            <person name="Rakitin A.L."/>
            <person name="Ravin N.V."/>
            <person name="Dedysh S.N."/>
        </authorList>
    </citation>
    <scope>NUCLEOTIDE SEQUENCE [LARGE SCALE GENOMIC DNA]</scope>
    <source>
        <strain evidence="11">AF10</strain>
    </source>
</reference>
<feature type="transmembrane region" description="Helical" evidence="7">
    <location>
        <begin position="203"/>
        <end position="230"/>
    </location>
</feature>
<dbReference type="InterPro" id="IPR025857">
    <property type="entry name" value="MacB_PCD"/>
</dbReference>
<dbReference type="GO" id="GO:0005886">
    <property type="term" value="C:plasma membrane"/>
    <property type="evidence" value="ECO:0007669"/>
    <property type="project" value="UniProtKB-SubCell"/>
</dbReference>
<organism evidence="10 11">
    <name type="scientific">Granulicella sibirica</name>
    <dbReference type="NCBI Taxonomy" id="2479048"/>
    <lineage>
        <taxon>Bacteria</taxon>
        <taxon>Pseudomonadati</taxon>
        <taxon>Acidobacteriota</taxon>
        <taxon>Terriglobia</taxon>
        <taxon>Terriglobales</taxon>
        <taxon>Acidobacteriaceae</taxon>
        <taxon>Granulicella</taxon>
    </lineage>
</organism>
<protein>
    <submittedName>
        <fullName evidence="10">ABC transporter, ATP-binding protein</fullName>
    </submittedName>
</protein>
<dbReference type="EMBL" id="RDSM01000002">
    <property type="protein sequence ID" value="RXH56592.1"/>
    <property type="molecule type" value="Genomic_DNA"/>
</dbReference>
<name>A0A4Q0T1D3_9BACT</name>
<accession>A0A4Q0T1D3</accession>
<feature type="transmembrane region" description="Helical" evidence="7">
    <location>
        <begin position="156"/>
        <end position="182"/>
    </location>
</feature>
<dbReference type="AlphaFoldDB" id="A0A4Q0T1D3"/>
<comment type="subcellular location">
    <subcellularLocation>
        <location evidence="1">Cell membrane</location>
        <topology evidence="1">Multi-pass membrane protein</topology>
    </subcellularLocation>
</comment>
<dbReference type="Pfam" id="PF02687">
    <property type="entry name" value="FtsX"/>
    <property type="match status" value="1"/>
</dbReference>
<keyword evidence="4 7" id="KW-1133">Transmembrane helix</keyword>
<evidence type="ECO:0000313" key="11">
    <source>
        <dbReference type="Proteomes" id="UP000289437"/>
    </source>
</evidence>
<keyword evidence="10" id="KW-0547">Nucleotide-binding</keyword>
<keyword evidence="3 7" id="KW-0812">Transmembrane</keyword>
<evidence type="ECO:0000256" key="2">
    <source>
        <dbReference type="ARBA" id="ARBA00022475"/>
    </source>
</evidence>
<evidence type="ECO:0000256" key="5">
    <source>
        <dbReference type="ARBA" id="ARBA00023136"/>
    </source>
</evidence>
<evidence type="ECO:0000256" key="6">
    <source>
        <dbReference type="ARBA" id="ARBA00038076"/>
    </source>
</evidence>
<evidence type="ECO:0000256" key="4">
    <source>
        <dbReference type="ARBA" id="ARBA00022989"/>
    </source>
</evidence>
<dbReference type="Pfam" id="PF12704">
    <property type="entry name" value="MacB_PCD"/>
    <property type="match status" value="1"/>
</dbReference>
<gene>
    <name evidence="10" type="ORF">GRAN_3449</name>
</gene>
<evidence type="ECO:0000259" key="8">
    <source>
        <dbReference type="Pfam" id="PF02687"/>
    </source>
</evidence>
<keyword evidence="2" id="KW-1003">Cell membrane</keyword>
<sequence>MGIPLLRGRFLNQDDRLDSQLVVVINHRIAEQSWPGQNPVGKRLRIGSESMKTPWLTVVGEVADAKNAGPDEPTKQQFYIPLSQEEPSKGQRKTAGDVDGNFGYIAIRTSIPPEQMENVLRAAVREIDPQLPLDQVQTMEHVVAASEAPRSFNTALISAFAAAAVLLAILGIYSVIAFSVALRMQEIAIRMALGSQRVGIVRLILSSGAKLAVIGCAIGLVGALFASRLLGSMLFEVSAFDPLVLTAATLSVLLLALGATFLPARRAAAMDPITTLRAE</sequence>
<dbReference type="InterPro" id="IPR003838">
    <property type="entry name" value="ABC3_permease_C"/>
</dbReference>
<evidence type="ECO:0000256" key="7">
    <source>
        <dbReference type="SAM" id="Phobius"/>
    </source>
</evidence>
<proteinExistence type="inferred from homology"/>
<keyword evidence="5 7" id="KW-0472">Membrane</keyword>
<keyword evidence="11" id="KW-1185">Reference proteome</keyword>
<feature type="domain" description="ABC3 transporter permease C-terminal" evidence="8">
    <location>
        <begin position="159"/>
        <end position="272"/>
    </location>
</feature>
<dbReference type="PANTHER" id="PTHR30572:SF4">
    <property type="entry name" value="ABC TRANSPORTER PERMEASE YTRF"/>
    <property type="match status" value="1"/>
</dbReference>
<comment type="caution">
    <text evidence="10">The sequence shown here is derived from an EMBL/GenBank/DDBJ whole genome shotgun (WGS) entry which is preliminary data.</text>
</comment>
<evidence type="ECO:0000256" key="1">
    <source>
        <dbReference type="ARBA" id="ARBA00004651"/>
    </source>
</evidence>